<organism evidence="3 4">
    <name type="scientific">Thauera sedimentorum</name>
    <dbReference type="NCBI Taxonomy" id="2767595"/>
    <lineage>
        <taxon>Bacteria</taxon>
        <taxon>Pseudomonadati</taxon>
        <taxon>Pseudomonadota</taxon>
        <taxon>Betaproteobacteria</taxon>
        <taxon>Rhodocyclales</taxon>
        <taxon>Zoogloeaceae</taxon>
        <taxon>Thauera</taxon>
    </lineage>
</organism>
<dbReference type="SMART" id="SM00240">
    <property type="entry name" value="FHA"/>
    <property type="match status" value="1"/>
</dbReference>
<dbReference type="PROSITE" id="PS50006">
    <property type="entry name" value="FHA_DOMAIN"/>
    <property type="match status" value="1"/>
</dbReference>
<comment type="caution">
    <text evidence="3">The sequence shown here is derived from an EMBL/GenBank/DDBJ whole genome shotgun (WGS) entry which is preliminary data.</text>
</comment>
<feature type="domain" description="FHA" evidence="2">
    <location>
        <begin position="65"/>
        <end position="114"/>
    </location>
</feature>
<dbReference type="InterPro" id="IPR050923">
    <property type="entry name" value="Cell_Proc_Reg/RNA_Proc"/>
</dbReference>
<evidence type="ECO:0000256" key="1">
    <source>
        <dbReference type="SAM" id="Phobius"/>
    </source>
</evidence>
<dbReference type="InterPro" id="IPR008984">
    <property type="entry name" value="SMAD_FHA_dom_sf"/>
</dbReference>
<sequence>MLKERKDASGEWTGPQGTILFRPEELAEVIASPSADSEGDVDRAALVGTSAPFENQRFVLKRGKTLIGRREDNDIILPDDSVSAQHAWVLHDEGRYRVINMLSTNGTFINDAKAHDGPLQDGDRVRFGRAEFVFRTGAAQGGTKPRPRGTPAWVWVAAVAVLGLAAAALTLL</sequence>
<gene>
    <name evidence="3" type="ORF">IFO67_00550</name>
</gene>
<accession>A0ABR9B5C0</accession>
<protein>
    <submittedName>
        <fullName evidence="3">FHA domain-containing protein</fullName>
    </submittedName>
</protein>
<dbReference type="RefSeq" id="WP_187716234.1">
    <property type="nucleotide sequence ID" value="NZ_JACTAH010000001.1"/>
</dbReference>
<dbReference type="CDD" id="cd00060">
    <property type="entry name" value="FHA"/>
    <property type="match status" value="1"/>
</dbReference>
<keyword evidence="1" id="KW-0812">Transmembrane</keyword>
<keyword evidence="4" id="KW-1185">Reference proteome</keyword>
<proteinExistence type="predicted"/>
<name>A0ABR9B5C0_9RHOO</name>
<dbReference type="Gene3D" id="2.60.200.20">
    <property type="match status" value="1"/>
</dbReference>
<reference evidence="4" key="1">
    <citation type="submission" date="2023-07" db="EMBL/GenBank/DDBJ databases">
        <title>Thauera sp. CAU 1555 isolated from sand of Yaerae Beach.</title>
        <authorList>
            <person name="Kim W."/>
        </authorList>
    </citation>
    <scope>NUCLEOTIDE SEQUENCE [LARGE SCALE GENOMIC DNA]</scope>
    <source>
        <strain evidence="4">CAU 1555</strain>
    </source>
</reference>
<dbReference type="Pfam" id="PF00498">
    <property type="entry name" value="FHA"/>
    <property type="match status" value="1"/>
</dbReference>
<evidence type="ECO:0000313" key="3">
    <source>
        <dbReference type="EMBL" id="MBD8501371.1"/>
    </source>
</evidence>
<evidence type="ECO:0000259" key="2">
    <source>
        <dbReference type="PROSITE" id="PS50006"/>
    </source>
</evidence>
<dbReference type="SUPFAM" id="SSF49879">
    <property type="entry name" value="SMAD/FHA domain"/>
    <property type="match status" value="1"/>
</dbReference>
<dbReference type="Proteomes" id="UP000603602">
    <property type="component" value="Unassembled WGS sequence"/>
</dbReference>
<feature type="transmembrane region" description="Helical" evidence="1">
    <location>
        <begin position="152"/>
        <end position="171"/>
    </location>
</feature>
<keyword evidence="1" id="KW-1133">Transmembrane helix</keyword>
<evidence type="ECO:0000313" key="4">
    <source>
        <dbReference type="Proteomes" id="UP000603602"/>
    </source>
</evidence>
<keyword evidence="1" id="KW-0472">Membrane</keyword>
<dbReference type="EMBL" id="JACYTO010000001">
    <property type="protein sequence ID" value="MBD8501371.1"/>
    <property type="molecule type" value="Genomic_DNA"/>
</dbReference>
<dbReference type="PANTHER" id="PTHR23308">
    <property type="entry name" value="NUCLEAR INHIBITOR OF PROTEIN PHOSPHATASE-1"/>
    <property type="match status" value="1"/>
</dbReference>
<dbReference type="InterPro" id="IPR000253">
    <property type="entry name" value="FHA_dom"/>
</dbReference>